<gene>
    <name evidence="1" type="ORF">BEH84_01614</name>
</gene>
<organism evidence="1 2">
    <name type="scientific">Eisenbergiella tayi</name>
    <dbReference type="NCBI Taxonomy" id="1432052"/>
    <lineage>
        <taxon>Bacteria</taxon>
        <taxon>Bacillati</taxon>
        <taxon>Bacillota</taxon>
        <taxon>Clostridia</taxon>
        <taxon>Lachnospirales</taxon>
        <taxon>Lachnospiraceae</taxon>
        <taxon>Eisenbergiella</taxon>
    </lineage>
</organism>
<dbReference type="InterPro" id="IPR010106">
    <property type="entry name" value="RpnA"/>
</dbReference>
<comment type="caution">
    <text evidence="1">The sequence shown here is derived from an EMBL/GenBank/DDBJ whole genome shotgun (WGS) entry which is preliminary data.</text>
</comment>
<dbReference type="AlphaFoldDB" id="A0A1E3AYX0"/>
<evidence type="ECO:0000313" key="2">
    <source>
        <dbReference type="Proteomes" id="UP000095003"/>
    </source>
</evidence>
<dbReference type="RefSeq" id="WP_069156352.1">
    <property type="nucleotide sequence ID" value="NZ_DBFYTC010000048.1"/>
</dbReference>
<dbReference type="NCBIfam" id="TIGR01784">
    <property type="entry name" value="T_den_put_tspse"/>
    <property type="match status" value="1"/>
</dbReference>
<dbReference type="Proteomes" id="UP000095003">
    <property type="component" value="Unassembled WGS sequence"/>
</dbReference>
<accession>A0A1E3AYX0</accession>
<dbReference type="GeneID" id="93299987"/>
<reference evidence="1 2" key="1">
    <citation type="submission" date="2016-07" db="EMBL/GenBank/DDBJ databases">
        <title>Characterization of isolates of Eisenbergiella tayi derived from blood cultures, using whole genome sequencing.</title>
        <authorList>
            <person name="Burdz T."/>
            <person name="Wiebe D."/>
            <person name="Huynh C."/>
            <person name="Bernard K."/>
        </authorList>
    </citation>
    <scope>NUCLEOTIDE SEQUENCE [LARGE SCALE GENOMIC DNA]</scope>
    <source>
        <strain evidence="1 2">NML 120489</strain>
    </source>
</reference>
<proteinExistence type="predicted"/>
<name>A0A1E3AYX0_9FIRM</name>
<evidence type="ECO:0000313" key="1">
    <source>
        <dbReference type="EMBL" id="ODM13893.1"/>
    </source>
</evidence>
<dbReference type="Pfam" id="PF12784">
    <property type="entry name" value="PDDEXK_2"/>
    <property type="match status" value="1"/>
</dbReference>
<protein>
    <submittedName>
        <fullName evidence="1">PD-(D/E)XK nuclease family transposase</fullName>
    </submittedName>
</protein>
<dbReference type="EMBL" id="MCGI01000001">
    <property type="protein sequence ID" value="ODM13893.1"/>
    <property type="molecule type" value="Genomic_DNA"/>
</dbReference>
<sequence length="283" mass="33023">MTERKTKMVPLGELTLMDRFLFDAAMENEEVHRAVLEIILGRDIALLTKNETEKELRTSPLLRSIRMDVFSMDEDRIIYNSEMQKQLKYDLPKRSRYYQSLLDSSLLEPGSIHFNLLNETYIIVITPYDIFGLGKYKYTFQARCSEDLSCVLEDGAVRIFLNTKGKNRDEVSSELVEFLEYAEQTDGKQACESESERIRKIHNYICKIKSSEEMGVRYMQAWEEKVKDREEGFEDGFVDGARDKACQTAHNLYDRGFSAEDTSGIVEESLETVRRWYQEWAGK</sequence>